<dbReference type="Gene3D" id="2.60.40.10">
    <property type="entry name" value="Immunoglobulins"/>
    <property type="match status" value="1"/>
</dbReference>
<dbReference type="Pfam" id="PF07705">
    <property type="entry name" value="CARDB"/>
    <property type="match status" value="1"/>
</dbReference>
<dbReference type="RefSeq" id="WP_308983320.1">
    <property type="nucleotide sequence ID" value="NZ_JARXIC010000001.1"/>
</dbReference>
<dbReference type="InterPro" id="IPR011635">
    <property type="entry name" value="CARDB"/>
</dbReference>
<name>A0ABU1ADT0_9BACT</name>
<evidence type="ECO:0000313" key="3">
    <source>
        <dbReference type="Proteomes" id="UP001243717"/>
    </source>
</evidence>
<organism evidence="2 3">
    <name type="scientific">Thalassobacterium sedimentorum</name>
    <dbReference type="NCBI Taxonomy" id="3041258"/>
    <lineage>
        <taxon>Bacteria</taxon>
        <taxon>Pseudomonadati</taxon>
        <taxon>Verrucomicrobiota</taxon>
        <taxon>Opitutia</taxon>
        <taxon>Puniceicoccales</taxon>
        <taxon>Coraliomargaritaceae</taxon>
        <taxon>Thalassobacterium</taxon>
    </lineage>
</organism>
<feature type="domain" description="CARDB" evidence="1">
    <location>
        <begin position="400"/>
        <end position="512"/>
    </location>
</feature>
<dbReference type="EMBL" id="JARXIC010000001">
    <property type="protein sequence ID" value="MDQ8192810.1"/>
    <property type="molecule type" value="Genomic_DNA"/>
</dbReference>
<accession>A0ABU1ADT0</accession>
<evidence type="ECO:0000313" key="2">
    <source>
        <dbReference type="EMBL" id="MDQ8192810.1"/>
    </source>
</evidence>
<evidence type="ECO:0000259" key="1">
    <source>
        <dbReference type="Pfam" id="PF07705"/>
    </source>
</evidence>
<reference evidence="2 3" key="1">
    <citation type="submission" date="2023-04" db="EMBL/GenBank/DDBJ databases">
        <title>A novel bacteria isolated from coastal sediment.</title>
        <authorList>
            <person name="Liu X.-J."/>
            <person name="Du Z.-J."/>
        </authorList>
    </citation>
    <scope>NUCLEOTIDE SEQUENCE [LARGE SCALE GENOMIC DNA]</scope>
    <source>
        <strain evidence="2 3">SDUM461004</strain>
    </source>
</reference>
<keyword evidence="3" id="KW-1185">Reference proteome</keyword>
<comment type="caution">
    <text evidence="2">The sequence shown here is derived from an EMBL/GenBank/DDBJ whole genome shotgun (WGS) entry which is preliminary data.</text>
</comment>
<sequence>MGHLRITLFVLLLSFVLGPLNAVESEIDHSWSIAIEPRLPVAGDPVQVRLLGGKEADPGLWGTGKLTVTDSSGQELLLQADSGAEQIAFSWTPEQTGYFQLQWEPDDGGDVLRMEVPVVWQSLYFLTYPSITKEEADRYPLLASTVLVKSLEDNKFWQERGNRVLTPVNYRRKRQLNPELSDQENVDFLVERWSQPLEAGSDGIWLDELTAYPDEIGLWSIGIENQALLELREKYPNKMLSSAVGGHILRESSTGHKTAGALVASEFYGEFHGAVHATHSLEKHLAIRIEAMRGTDLLFERGYQVEESAPSSWRQHGGIILLSTNYVGGGIYEEPAVDRMAYFVKLIKSMAPEMPGIGFWSHGRTRDVMVSAGFYQASEDLARQYYVDPVIDLGPVFFGMERARVGESVPINFEISNIGGMKSDGFTVNIYSKSSAGMVELIQQVAIDEVDVGFSLLKNESSMVTTTNAFGNTYTLAPNSKVLALKSRQTHSVVWQPKSEGYYEIIVEVDPRLNATLLNGRSTMSVAVGPQNTEVDRVQ</sequence>
<protein>
    <recommendedName>
        <fullName evidence="1">CARDB domain-containing protein</fullName>
    </recommendedName>
</protein>
<dbReference type="Proteomes" id="UP001243717">
    <property type="component" value="Unassembled WGS sequence"/>
</dbReference>
<proteinExistence type="predicted"/>
<gene>
    <name evidence="2" type="ORF">QEH59_00135</name>
</gene>
<dbReference type="InterPro" id="IPR013783">
    <property type="entry name" value="Ig-like_fold"/>
</dbReference>